<evidence type="ECO:0000259" key="7">
    <source>
        <dbReference type="Pfam" id="PF26577"/>
    </source>
</evidence>
<dbReference type="PANTHER" id="PTHR13070">
    <property type="entry name" value="TRNA-SPLICING ENDONUCLEASE SUBUNIT SEN34-RELATED"/>
    <property type="match status" value="1"/>
</dbReference>
<dbReference type="GO" id="GO:0000213">
    <property type="term" value="F:tRNA-intron lyase activity"/>
    <property type="evidence" value="ECO:0007669"/>
    <property type="project" value="UniProtKB-EC"/>
</dbReference>
<dbReference type="SUPFAM" id="SSF53032">
    <property type="entry name" value="tRNA-intron endonuclease catalytic domain-like"/>
    <property type="match status" value="1"/>
</dbReference>
<dbReference type="AlphaFoldDB" id="A0A834MHP1"/>
<comment type="catalytic activity">
    <reaction evidence="5">
        <text>pretRNA = a 3'-half-tRNA molecule with a 5'-OH end + a 5'-half-tRNA molecule with a 2',3'-cyclic phosphate end + an intron with a 2',3'-cyclic phosphate and a 5'-hydroxyl terminus.</text>
        <dbReference type="EC" id="4.6.1.16"/>
    </reaction>
</comment>
<evidence type="ECO:0000256" key="5">
    <source>
        <dbReference type="ARBA" id="ARBA00034031"/>
    </source>
</evidence>
<sequence>MIILYLINDDIFTFNVEDWIKLRKQYRIIGQIVGSTSFIPSLPAKILPEEALLLLNNNFAVIHSSCGNICDNLKENNFEDEFLKAQQIEYRQIRKQQLETLIDKIVSKRRENGDIRTKEEILNEELVKSSAITKDNMLWPIFLHKESNLSTPVPVTKIQSLTSSIKSRVFKDLWERNYYVTSGEKFGGDFLVYFGDPITHHAIFIVKCIESEITFHPNKLIAFGRLGVSVKKRAVFATVKDGKVMYMTINWIDA</sequence>
<evidence type="ECO:0000313" key="9">
    <source>
        <dbReference type="Proteomes" id="UP000625711"/>
    </source>
</evidence>
<dbReference type="PANTHER" id="PTHR13070:SF0">
    <property type="entry name" value="TRNA-SPLICING ENDONUCLEASE SUBUNIT SEN34"/>
    <property type="match status" value="1"/>
</dbReference>
<evidence type="ECO:0000256" key="1">
    <source>
        <dbReference type="ARBA" id="ARBA00008078"/>
    </source>
</evidence>
<dbReference type="CDD" id="cd22363">
    <property type="entry name" value="tRNA-intron_lyase_C"/>
    <property type="match status" value="1"/>
</dbReference>
<dbReference type="Pfam" id="PF26577">
    <property type="entry name" value="TSEN34_N"/>
    <property type="match status" value="1"/>
</dbReference>
<dbReference type="InterPro" id="IPR011856">
    <property type="entry name" value="tRNA_endonuc-like_dom_sf"/>
</dbReference>
<keyword evidence="4" id="KW-0456">Lyase</keyword>
<evidence type="ECO:0000259" key="6">
    <source>
        <dbReference type="Pfam" id="PF01974"/>
    </source>
</evidence>
<comment type="similarity">
    <text evidence="1">Belongs to the tRNA-intron endonuclease family.</text>
</comment>
<dbReference type="InterPro" id="IPR006677">
    <property type="entry name" value="tRNA_intron_Endonuc_cat-like"/>
</dbReference>
<keyword evidence="3" id="KW-0819">tRNA processing</keyword>
<dbReference type="GO" id="GO:0000379">
    <property type="term" value="P:tRNA-type intron splice site recognition and cleavage"/>
    <property type="evidence" value="ECO:0007669"/>
    <property type="project" value="TreeGrafter"/>
</dbReference>
<keyword evidence="9" id="KW-1185">Reference proteome</keyword>
<evidence type="ECO:0000256" key="4">
    <source>
        <dbReference type="ARBA" id="ARBA00023239"/>
    </source>
</evidence>
<dbReference type="Gene3D" id="3.40.1350.10">
    <property type="match status" value="1"/>
</dbReference>
<evidence type="ECO:0000256" key="3">
    <source>
        <dbReference type="ARBA" id="ARBA00022694"/>
    </source>
</evidence>
<gene>
    <name evidence="8" type="ORF">GWI33_008118</name>
</gene>
<reference evidence="8" key="1">
    <citation type="submission" date="2020-08" db="EMBL/GenBank/DDBJ databases">
        <title>Genome sequencing and assembly of the red palm weevil Rhynchophorus ferrugineus.</title>
        <authorList>
            <person name="Dias G.B."/>
            <person name="Bergman C.M."/>
            <person name="Manee M."/>
        </authorList>
    </citation>
    <scope>NUCLEOTIDE SEQUENCE</scope>
    <source>
        <strain evidence="8">AA-2017</strain>
        <tissue evidence="8">Whole larva</tissue>
    </source>
</reference>
<dbReference type="EMBL" id="JAACXV010000393">
    <property type="protein sequence ID" value="KAF7278669.1"/>
    <property type="molecule type" value="Genomic_DNA"/>
</dbReference>
<dbReference type="InterPro" id="IPR036167">
    <property type="entry name" value="tRNA_intron_Endo_cat-like_sf"/>
</dbReference>
<dbReference type="Pfam" id="PF01974">
    <property type="entry name" value="tRNA_int_endo"/>
    <property type="match status" value="1"/>
</dbReference>
<dbReference type="Proteomes" id="UP000625711">
    <property type="component" value="Unassembled WGS sequence"/>
</dbReference>
<comment type="caution">
    <text evidence="8">The sequence shown here is derived from an EMBL/GenBank/DDBJ whole genome shotgun (WGS) entry which is preliminary data.</text>
</comment>
<name>A0A834MHP1_RHYFE</name>
<feature type="domain" description="TSEN34 N-terminal" evidence="7">
    <location>
        <begin position="2"/>
        <end position="64"/>
    </location>
</feature>
<dbReference type="GO" id="GO:0003676">
    <property type="term" value="F:nucleic acid binding"/>
    <property type="evidence" value="ECO:0007669"/>
    <property type="project" value="InterPro"/>
</dbReference>
<accession>A0A834MHP1</accession>
<dbReference type="InterPro" id="IPR059049">
    <property type="entry name" value="TSEN34_N"/>
</dbReference>
<dbReference type="OrthoDB" id="48041at2759"/>
<dbReference type="EC" id="4.6.1.16" evidence="2"/>
<feature type="domain" description="tRNA intron endonuclease catalytic" evidence="6">
    <location>
        <begin position="166"/>
        <end position="246"/>
    </location>
</feature>
<dbReference type="GO" id="GO:0005634">
    <property type="term" value="C:nucleus"/>
    <property type="evidence" value="ECO:0007669"/>
    <property type="project" value="UniProtKB-ARBA"/>
</dbReference>
<evidence type="ECO:0000256" key="2">
    <source>
        <dbReference type="ARBA" id="ARBA00012573"/>
    </source>
</evidence>
<organism evidence="8 9">
    <name type="scientific">Rhynchophorus ferrugineus</name>
    <name type="common">Red palm weevil</name>
    <name type="synonym">Curculio ferrugineus</name>
    <dbReference type="NCBI Taxonomy" id="354439"/>
    <lineage>
        <taxon>Eukaryota</taxon>
        <taxon>Metazoa</taxon>
        <taxon>Ecdysozoa</taxon>
        <taxon>Arthropoda</taxon>
        <taxon>Hexapoda</taxon>
        <taxon>Insecta</taxon>
        <taxon>Pterygota</taxon>
        <taxon>Neoptera</taxon>
        <taxon>Endopterygota</taxon>
        <taxon>Coleoptera</taxon>
        <taxon>Polyphaga</taxon>
        <taxon>Cucujiformia</taxon>
        <taxon>Curculionidae</taxon>
        <taxon>Dryophthorinae</taxon>
        <taxon>Rhynchophorus</taxon>
    </lineage>
</organism>
<protein>
    <recommendedName>
        <fullName evidence="2">tRNA-intron lyase</fullName>
        <ecNumber evidence="2">4.6.1.16</ecNumber>
    </recommendedName>
</protein>
<proteinExistence type="inferred from homology"/>
<evidence type="ECO:0000313" key="8">
    <source>
        <dbReference type="EMBL" id="KAF7278669.1"/>
    </source>
</evidence>